<dbReference type="InterPro" id="IPR007865">
    <property type="entry name" value="Aminopep_P_N"/>
</dbReference>
<dbReference type="GO" id="GO:0070006">
    <property type="term" value="F:metalloaminopeptidase activity"/>
    <property type="evidence" value="ECO:0007669"/>
    <property type="project" value="InterPro"/>
</dbReference>
<evidence type="ECO:0000313" key="14">
    <source>
        <dbReference type="EMBL" id="MBD8527494.1"/>
    </source>
</evidence>
<dbReference type="Pfam" id="PF00557">
    <property type="entry name" value="Peptidase_M24"/>
    <property type="match status" value="1"/>
</dbReference>
<feature type="domain" description="Aminopeptidase P N-terminal" evidence="13">
    <location>
        <begin position="2"/>
        <end position="136"/>
    </location>
</feature>
<dbReference type="GO" id="GO:0030145">
    <property type="term" value="F:manganese ion binding"/>
    <property type="evidence" value="ECO:0007669"/>
    <property type="project" value="InterPro"/>
</dbReference>
<dbReference type="PANTHER" id="PTHR43226:SF4">
    <property type="entry name" value="XAA-PRO AMINOPEPTIDASE 3"/>
    <property type="match status" value="1"/>
</dbReference>
<evidence type="ECO:0000256" key="12">
    <source>
        <dbReference type="ARBA" id="ARBA00081411"/>
    </source>
</evidence>
<dbReference type="Pfam" id="PF05195">
    <property type="entry name" value="AMP_N"/>
    <property type="match status" value="1"/>
</dbReference>
<evidence type="ECO:0000256" key="6">
    <source>
        <dbReference type="ARBA" id="ARBA00022723"/>
    </source>
</evidence>
<dbReference type="InterPro" id="IPR029149">
    <property type="entry name" value="Creatin/AminoP/Spt16_N"/>
</dbReference>
<reference evidence="14 15" key="1">
    <citation type="submission" date="2020-09" db="EMBL/GenBank/DDBJ databases">
        <title>Pseudoxanthomonas sp. CAU 1598 isolated from sand of Yaerae Beach.</title>
        <authorList>
            <person name="Kim W."/>
        </authorList>
    </citation>
    <scope>NUCLEOTIDE SEQUENCE [LARGE SCALE GENOMIC DNA]</scope>
    <source>
        <strain evidence="14 15">CAU 1598</strain>
    </source>
</reference>
<keyword evidence="15" id="KW-1185">Reference proteome</keyword>
<dbReference type="CDD" id="cd01087">
    <property type="entry name" value="Prolidase"/>
    <property type="match status" value="1"/>
</dbReference>
<dbReference type="AlphaFoldDB" id="A0AAW3ZPS1"/>
<evidence type="ECO:0000256" key="8">
    <source>
        <dbReference type="ARBA" id="ARBA00023049"/>
    </source>
</evidence>
<dbReference type="Gene3D" id="3.90.230.10">
    <property type="entry name" value="Creatinase/methionine aminopeptidase superfamily"/>
    <property type="match status" value="1"/>
</dbReference>
<dbReference type="PRINTS" id="PR00599">
    <property type="entry name" value="MAPEPTIDASE"/>
</dbReference>
<comment type="cofactor">
    <cofactor evidence="2">
        <name>Mn(2+)</name>
        <dbReference type="ChEBI" id="CHEBI:29035"/>
    </cofactor>
</comment>
<dbReference type="EC" id="3.4.11.9" evidence="4"/>
<dbReference type="FunFam" id="3.90.230.10:FF:000002">
    <property type="entry name" value="Xaa-Pro aminopeptidase 3"/>
    <property type="match status" value="1"/>
</dbReference>
<evidence type="ECO:0000256" key="2">
    <source>
        <dbReference type="ARBA" id="ARBA00001936"/>
    </source>
</evidence>
<comment type="catalytic activity">
    <reaction evidence="1">
        <text>Release of any N-terminal amino acid, including proline, that is linked to proline, even from a dipeptide or tripeptide.</text>
        <dbReference type="EC" id="3.4.11.9"/>
    </reaction>
</comment>
<dbReference type="InterPro" id="IPR052433">
    <property type="entry name" value="X-Pro_dipept-like"/>
</dbReference>
<keyword evidence="7" id="KW-0378">Hydrolase</keyword>
<keyword evidence="6" id="KW-0479">Metal-binding</keyword>
<dbReference type="InterPro" id="IPR000994">
    <property type="entry name" value="Pept_M24"/>
</dbReference>
<dbReference type="PROSITE" id="PS00491">
    <property type="entry name" value="PROLINE_PEPTIDASE"/>
    <property type="match status" value="1"/>
</dbReference>
<comment type="caution">
    <text evidence="14">The sequence shown here is derived from an EMBL/GenBank/DDBJ whole genome shotgun (WGS) entry which is preliminary data.</text>
</comment>
<name>A0AAW3ZPS1_9GAMM</name>
<evidence type="ECO:0000256" key="7">
    <source>
        <dbReference type="ARBA" id="ARBA00022801"/>
    </source>
</evidence>
<evidence type="ECO:0000313" key="15">
    <source>
        <dbReference type="Proteomes" id="UP000613768"/>
    </source>
</evidence>
<dbReference type="Gene3D" id="3.40.350.10">
    <property type="entry name" value="Creatinase/prolidase N-terminal domain"/>
    <property type="match status" value="1"/>
</dbReference>
<dbReference type="SUPFAM" id="SSF53092">
    <property type="entry name" value="Creatinase/prolidase N-terminal domain"/>
    <property type="match status" value="1"/>
</dbReference>
<comment type="similarity">
    <text evidence="3">Belongs to the peptidase M24B family.</text>
</comment>
<evidence type="ECO:0000256" key="9">
    <source>
        <dbReference type="ARBA" id="ARBA00023211"/>
    </source>
</evidence>
<accession>A0AAW3ZPS1</accession>
<evidence type="ECO:0000256" key="5">
    <source>
        <dbReference type="ARBA" id="ARBA00022670"/>
    </source>
</evidence>
<dbReference type="PANTHER" id="PTHR43226">
    <property type="entry name" value="XAA-PRO AMINOPEPTIDASE 3"/>
    <property type="match status" value="1"/>
</dbReference>
<evidence type="ECO:0000256" key="3">
    <source>
        <dbReference type="ARBA" id="ARBA00008766"/>
    </source>
</evidence>
<gene>
    <name evidence="14" type="ORF">IFO71_17260</name>
</gene>
<dbReference type="SUPFAM" id="SSF55920">
    <property type="entry name" value="Creatinase/aminopeptidase"/>
    <property type="match status" value="1"/>
</dbReference>
<keyword evidence="9" id="KW-0464">Manganese</keyword>
<evidence type="ECO:0000256" key="11">
    <source>
        <dbReference type="ARBA" id="ARBA00075356"/>
    </source>
</evidence>
<sequence length="439" mass="49299">MIKNTEYAKRRRLLMRQAGEDSILILPAAPERVRSRDTHYPYRQDSDLLYLSGFAEPESVLVLVPGRKHGEVLLFCRERNAERETWDGPRLGPARAPGVLGLDDAYDIADIDDILPGLLEGRSKVYYHFGRDADFDLKLIGWVNRVRALIRQGARPPHEFLELGHLLNEQRLFKSRDELKAMQRAADIAVEGHCQVMRACRPGLFEYSIDAELSYVFRRHDAQHAYEPIVAAGNNACVLHYRDNKAALHDGDLLLIDAGAEWQGYASDITRTIPINGRFSAAQRAIYELVLEAQAAAIAAVRPGAHWDAPHMAAVEVLAEGMLSLGLLKGTLKQVLKKEQYKPFYMHRTGHWIGLDVHDVGDYRIDQQPRILEPGMVLTVEPGLYLDANNKQAPSKYRGIGVRIEDDVVVTEGGCRVLTEAAPKAIDAVEDWMQRSRAA</sequence>
<dbReference type="RefSeq" id="WP_192030912.1">
    <property type="nucleotide sequence ID" value="NZ_JACYTR010000053.1"/>
</dbReference>
<dbReference type="InterPro" id="IPR001131">
    <property type="entry name" value="Peptidase_M24B_aminopep-P_CS"/>
</dbReference>
<evidence type="ECO:0000256" key="10">
    <source>
        <dbReference type="ARBA" id="ARBA00069363"/>
    </source>
</evidence>
<evidence type="ECO:0000259" key="13">
    <source>
        <dbReference type="SMART" id="SM01011"/>
    </source>
</evidence>
<protein>
    <recommendedName>
        <fullName evidence="10">Xaa-Pro aminopeptidase</fullName>
        <ecNumber evidence="4">3.4.11.9</ecNumber>
    </recommendedName>
    <alternativeName>
        <fullName evidence="11">Aminopeptidase P II</fullName>
    </alternativeName>
    <alternativeName>
        <fullName evidence="12">X-Pro aminopeptidase</fullName>
    </alternativeName>
</protein>
<organism evidence="14 15">
    <name type="scientific">Pseudomarimonas arenosa</name>
    <dbReference type="NCBI Taxonomy" id="2774145"/>
    <lineage>
        <taxon>Bacteria</taxon>
        <taxon>Pseudomonadati</taxon>
        <taxon>Pseudomonadota</taxon>
        <taxon>Gammaproteobacteria</taxon>
        <taxon>Lysobacterales</taxon>
        <taxon>Lysobacteraceae</taxon>
        <taxon>Pseudomarimonas</taxon>
    </lineage>
</organism>
<evidence type="ECO:0000256" key="4">
    <source>
        <dbReference type="ARBA" id="ARBA00012574"/>
    </source>
</evidence>
<proteinExistence type="inferred from homology"/>
<dbReference type="EMBL" id="JACYTR010000053">
    <property type="protein sequence ID" value="MBD8527494.1"/>
    <property type="molecule type" value="Genomic_DNA"/>
</dbReference>
<dbReference type="SMART" id="SM01011">
    <property type="entry name" value="AMP_N"/>
    <property type="match status" value="1"/>
</dbReference>
<keyword evidence="5" id="KW-0645">Protease</keyword>
<dbReference type="Proteomes" id="UP000613768">
    <property type="component" value="Unassembled WGS sequence"/>
</dbReference>
<evidence type="ECO:0000256" key="1">
    <source>
        <dbReference type="ARBA" id="ARBA00001424"/>
    </source>
</evidence>
<dbReference type="InterPro" id="IPR001714">
    <property type="entry name" value="Pept_M24_MAP"/>
</dbReference>
<dbReference type="InterPro" id="IPR036005">
    <property type="entry name" value="Creatinase/aminopeptidase-like"/>
</dbReference>
<keyword evidence="14" id="KW-0031">Aminopeptidase</keyword>
<keyword evidence="8" id="KW-0482">Metalloprotease</keyword>
<dbReference type="GO" id="GO:0006508">
    <property type="term" value="P:proteolysis"/>
    <property type="evidence" value="ECO:0007669"/>
    <property type="project" value="UniProtKB-KW"/>
</dbReference>
<dbReference type="GO" id="GO:0005829">
    <property type="term" value="C:cytosol"/>
    <property type="evidence" value="ECO:0007669"/>
    <property type="project" value="TreeGrafter"/>
</dbReference>